<organism evidence="10 11">
    <name type="scientific">Allomyces macrogynus (strain ATCC 38327)</name>
    <name type="common">Allomyces javanicus var. macrogynus</name>
    <dbReference type="NCBI Taxonomy" id="578462"/>
    <lineage>
        <taxon>Eukaryota</taxon>
        <taxon>Fungi</taxon>
        <taxon>Fungi incertae sedis</taxon>
        <taxon>Blastocladiomycota</taxon>
        <taxon>Blastocladiomycetes</taxon>
        <taxon>Blastocladiales</taxon>
        <taxon>Blastocladiaceae</taxon>
        <taxon>Allomyces</taxon>
    </lineage>
</organism>
<dbReference type="PANTHER" id="PTHR11319">
    <property type="entry name" value="G PROTEIN-COUPLED RECEPTOR-RELATED"/>
    <property type="match status" value="1"/>
</dbReference>
<accession>A0A0L0SHJ9</accession>
<reference evidence="10 11" key="1">
    <citation type="submission" date="2009-11" db="EMBL/GenBank/DDBJ databases">
        <title>Annotation of Allomyces macrogynus ATCC 38327.</title>
        <authorList>
            <consortium name="The Broad Institute Genome Sequencing Platform"/>
            <person name="Russ C."/>
            <person name="Cuomo C."/>
            <person name="Burger G."/>
            <person name="Gray M.W."/>
            <person name="Holland P.W.H."/>
            <person name="King N."/>
            <person name="Lang F.B.F."/>
            <person name="Roger A.J."/>
            <person name="Ruiz-Trillo I."/>
            <person name="Young S.K."/>
            <person name="Zeng Q."/>
            <person name="Gargeya S."/>
            <person name="Fitzgerald M."/>
            <person name="Haas B."/>
            <person name="Abouelleil A."/>
            <person name="Alvarado L."/>
            <person name="Arachchi H.M."/>
            <person name="Berlin A."/>
            <person name="Chapman S.B."/>
            <person name="Gearin G."/>
            <person name="Goldberg J."/>
            <person name="Griggs A."/>
            <person name="Gujja S."/>
            <person name="Hansen M."/>
            <person name="Heiman D."/>
            <person name="Howarth C."/>
            <person name="Larimer J."/>
            <person name="Lui A."/>
            <person name="MacDonald P.J.P."/>
            <person name="McCowen C."/>
            <person name="Montmayeur A."/>
            <person name="Murphy C."/>
            <person name="Neiman D."/>
            <person name="Pearson M."/>
            <person name="Priest M."/>
            <person name="Roberts A."/>
            <person name="Saif S."/>
            <person name="Shea T."/>
            <person name="Sisk P."/>
            <person name="Stolte C."/>
            <person name="Sykes S."/>
            <person name="Wortman J."/>
            <person name="Nusbaum C."/>
            <person name="Birren B."/>
        </authorList>
    </citation>
    <scope>NUCLEOTIDE SEQUENCE [LARGE SCALE GENOMIC DNA]</scope>
    <source>
        <strain evidence="10 11">ATCC 38327</strain>
    </source>
</reference>
<feature type="transmembrane region" description="Helical" evidence="9">
    <location>
        <begin position="926"/>
        <end position="947"/>
    </location>
</feature>
<dbReference type="GO" id="GO:0005576">
    <property type="term" value="C:extracellular region"/>
    <property type="evidence" value="ECO:0007669"/>
    <property type="project" value="UniProtKB-SubCell"/>
</dbReference>
<feature type="transmembrane region" description="Helical" evidence="9">
    <location>
        <begin position="1090"/>
        <end position="1108"/>
    </location>
</feature>
<proteinExistence type="predicted"/>
<dbReference type="STRING" id="578462.A0A0L0SHJ9"/>
<keyword evidence="9" id="KW-0812">Transmembrane</keyword>
<sequence length="1304" mass="138513">MASPPRSRRHAPLVPPLPLARAVTSPWHRIRAAVVVALVLAVSVVHAATFYVAPTGTDNGSCGTSGAPCRTIAYTVGRAASGDSVYLEPGVYSGAGNTALTFPGKTLYFNSTGGSGATFLDGSVSARIFNLGSGEDGWVDGVTLRNGKAISGGCALYTGASLSFYNSVFESCQAIAAANETAAGTFAEGGGAVYILNSSPRFTNVTFNNNYGNQAAGSVWLENGAAPVFRQCKFTNDRAASFGGSVVPEGTSDGRFYDCVWNNCGSKFGGTIDTGSTSTTEFWNVVVKNSVGQRGGAVYHYNADQVKFYNSLFINNSAETNGGAIVFSISVTSLYSNCTFINNTAGGVGGALYAESSVMPTILDSSFYSNYAPGGGGAIYGRGSAKYNLTGTTVAGHTSIYGAGLLFEDSTVVTADRLICTNNTAQLDGGCAKTQNSAQLTITNSVLQNNVAATDGGAIQTDQNSQLTLVNTQFLRNVANGLGGGLYSGGSSTAIVNGTTFQSNTGKNGGALALYAKATVALHGSTLSQNTATLGGGIYAASSNGFTADSNTQFVGNTGMFGGAVFYESTSSSNVITGGSITDNSARAGAAFFYNVWQRLVAYSGVTFTNNTALYGPIEATKPWRMVNVLPLQTSYSPKDMFSLQLRLVDYFNNTALDTVEQVIAQIAGLNGLAVGSTIFRQGFQQGYVLFDNLAVTGTLAQSYTLQVTASGLPSLNYPITIVSCGPGYTKTSADSDPSYMCKVCDAGTYSLIPDAACLTCPTGGDCPGGANITASEGWWLDPESVTNKDPKLYRCRPGNCVGKSKCDVNRSGRLCSKCADGFSEWSNKCQDCSSTTPGWLLIPLTAGFVYSAFLIRFPRLTEAGIPKSLVFFIQAALILMSADQRISAQAFLSTINLGFDWMVSTDYRSRCVMNLNPLQRLAYEYYAPSTPIMGVFACYTIMRLYYLLIARTPVPSYWNWRTVSALIWVLLWGYLMVAKASLNLVNCIQIGSSNVLAAAPDVVCGSSAHIPFMAFALIVIVFYVVGLPALCIGLLWYARKRLAVDPQYPLVKELYRAFKPTLWYYEIVLTFRKLLLTLFDVLLSTKEDVHSMVLCVFFYIIYVVQYSTQPFKNRLFNRAEDFLLMILLLMSGFSLGDTMRTNFESKLDITMASLTFVLLGVLLVLFFIILLTDTGARYIGRFVSRHPVLARSVNNMAVISQRLAQMGSMYSVGKTSAGSNGNVHVRDQEQGGGATTSAPLTSGHLETPAGKTKAAAGSAQEQGTPDIKRSGVLPEEKPAIVVTAGTTARSDGSGSEKRNGKDA</sequence>
<feature type="transmembrane region" description="Helical" evidence="9">
    <location>
        <begin position="1120"/>
        <end position="1138"/>
    </location>
</feature>
<comment type="subcellular location">
    <subcellularLocation>
        <location evidence="1">Cell envelope</location>
    </subcellularLocation>
    <subcellularLocation>
        <location evidence="2">Cell outer membrane</location>
    </subcellularLocation>
    <subcellularLocation>
        <location evidence="3">Secreted</location>
    </subcellularLocation>
</comment>
<keyword evidence="4" id="KW-0964">Secreted</keyword>
<feature type="transmembrane region" description="Helical" evidence="9">
    <location>
        <begin position="1150"/>
        <end position="1172"/>
    </location>
</feature>
<reference evidence="11" key="2">
    <citation type="submission" date="2009-11" db="EMBL/GenBank/DDBJ databases">
        <title>The Genome Sequence of Allomyces macrogynus strain ATCC 38327.</title>
        <authorList>
            <consortium name="The Broad Institute Genome Sequencing Platform"/>
            <person name="Russ C."/>
            <person name="Cuomo C."/>
            <person name="Shea T."/>
            <person name="Young S.K."/>
            <person name="Zeng Q."/>
            <person name="Koehrsen M."/>
            <person name="Haas B."/>
            <person name="Borodovsky M."/>
            <person name="Guigo R."/>
            <person name="Alvarado L."/>
            <person name="Berlin A."/>
            <person name="Borenstein D."/>
            <person name="Chen Z."/>
            <person name="Engels R."/>
            <person name="Freedman E."/>
            <person name="Gellesch M."/>
            <person name="Goldberg J."/>
            <person name="Griggs A."/>
            <person name="Gujja S."/>
            <person name="Heiman D."/>
            <person name="Hepburn T."/>
            <person name="Howarth C."/>
            <person name="Jen D."/>
            <person name="Larson L."/>
            <person name="Lewis B."/>
            <person name="Mehta T."/>
            <person name="Park D."/>
            <person name="Pearson M."/>
            <person name="Roberts A."/>
            <person name="Saif S."/>
            <person name="Shenoy N."/>
            <person name="Sisk P."/>
            <person name="Stolte C."/>
            <person name="Sykes S."/>
            <person name="Walk T."/>
            <person name="White J."/>
            <person name="Yandava C."/>
            <person name="Burger G."/>
            <person name="Gray M.W."/>
            <person name="Holland P.W.H."/>
            <person name="King N."/>
            <person name="Lang F.B.F."/>
            <person name="Roger A.J."/>
            <person name="Ruiz-Trillo I."/>
            <person name="Lander E."/>
            <person name="Nusbaum C."/>
        </authorList>
    </citation>
    <scope>NUCLEOTIDE SEQUENCE [LARGE SCALE GENOMIC DNA]</scope>
    <source>
        <strain evidence="11">ATCC 38327</strain>
    </source>
</reference>
<dbReference type="VEuPathDB" id="FungiDB:AMAG_07204"/>
<feature type="transmembrane region" description="Helical" evidence="9">
    <location>
        <begin position="1013"/>
        <end position="1039"/>
    </location>
</feature>
<keyword evidence="6 9" id="KW-0472">Membrane</keyword>
<keyword evidence="11" id="KW-1185">Reference proteome</keyword>
<evidence type="ECO:0000256" key="3">
    <source>
        <dbReference type="ARBA" id="ARBA00004613"/>
    </source>
</evidence>
<dbReference type="InterPro" id="IPR012334">
    <property type="entry name" value="Pectin_lyas_fold"/>
</dbReference>
<evidence type="ECO:0000256" key="6">
    <source>
        <dbReference type="ARBA" id="ARBA00023136"/>
    </source>
</evidence>
<dbReference type="Pfam" id="PF02415">
    <property type="entry name" value="Chlam_PMP"/>
    <property type="match status" value="3"/>
</dbReference>
<dbReference type="Proteomes" id="UP000054350">
    <property type="component" value="Unassembled WGS sequence"/>
</dbReference>
<dbReference type="OrthoDB" id="2018448at2759"/>
<evidence type="ECO:0000256" key="5">
    <source>
        <dbReference type="ARBA" id="ARBA00022729"/>
    </source>
</evidence>
<feature type="compositionally biased region" description="Polar residues" evidence="8">
    <location>
        <begin position="1285"/>
        <end position="1294"/>
    </location>
</feature>
<feature type="compositionally biased region" description="Basic and acidic residues" evidence="8">
    <location>
        <begin position="1295"/>
        <end position="1304"/>
    </location>
</feature>
<evidence type="ECO:0000313" key="11">
    <source>
        <dbReference type="Proteomes" id="UP000054350"/>
    </source>
</evidence>
<keyword evidence="9" id="KW-1133">Transmembrane helix</keyword>
<dbReference type="NCBIfam" id="TIGR01376">
    <property type="entry name" value="POMP_repeat"/>
    <property type="match status" value="2"/>
</dbReference>
<feature type="transmembrane region" description="Helical" evidence="9">
    <location>
        <begin position="1063"/>
        <end position="1084"/>
    </location>
</feature>
<feature type="transmembrane region" description="Helical" evidence="9">
    <location>
        <begin position="959"/>
        <end position="976"/>
    </location>
</feature>
<dbReference type="EMBL" id="GG745339">
    <property type="protein sequence ID" value="KNE61937.1"/>
    <property type="molecule type" value="Genomic_DNA"/>
</dbReference>
<dbReference type="eggNOG" id="ENOG502S176">
    <property type="taxonomic scope" value="Eukaryota"/>
</dbReference>
<keyword evidence="5" id="KW-0732">Signal</keyword>
<gene>
    <name evidence="10" type="ORF">AMAG_07204</name>
</gene>
<dbReference type="PANTHER" id="PTHR11319:SF35">
    <property type="entry name" value="OUTER MEMBRANE PROTEIN PMPC-RELATED"/>
    <property type="match status" value="1"/>
</dbReference>
<dbReference type="SUPFAM" id="SSF51126">
    <property type="entry name" value="Pectin lyase-like"/>
    <property type="match status" value="2"/>
</dbReference>
<evidence type="ECO:0000256" key="8">
    <source>
        <dbReference type="SAM" id="MobiDB-lite"/>
    </source>
</evidence>
<keyword evidence="7" id="KW-0998">Cell outer membrane</keyword>
<dbReference type="Gene3D" id="2.160.20.10">
    <property type="entry name" value="Single-stranded right-handed beta-helix, Pectin lyase-like"/>
    <property type="match status" value="1"/>
</dbReference>
<evidence type="ECO:0000256" key="7">
    <source>
        <dbReference type="ARBA" id="ARBA00023237"/>
    </source>
</evidence>
<evidence type="ECO:0000256" key="9">
    <source>
        <dbReference type="SAM" id="Phobius"/>
    </source>
</evidence>
<feature type="compositionally biased region" description="Basic and acidic residues" evidence="8">
    <location>
        <begin position="1267"/>
        <end position="1279"/>
    </location>
</feature>
<evidence type="ECO:0000256" key="2">
    <source>
        <dbReference type="ARBA" id="ARBA00004442"/>
    </source>
</evidence>
<evidence type="ECO:0000313" key="10">
    <source>
        <dbReference type="EMBL" id="KNE61937.1"/>
    </source>
</evidence>
<evidence type="ECO:0000256" key="4">
    <source>
        <dbReference type="ARBA" id="ARBA00022525"/>
    </source>
</evidence>
<dbReference type="InterPro" id="IPR011050">
    <property type="entry name" value="Pectin_lyase_fold/virulence"/>
</dbReference>
<feature type="region of interest" description="Disordered" evidence="8">
    <location>
        <begin position="1216"/>
        <end position="1304"/>
    </location>
</feature>
<dbReference type="InterPro" id="IPR003368">
    <property type="entry name" value="POMP_repeat"/>
</dbReference>
<protein>
    <submittedName>
        <fullName evidence="10">Polymorphic outer membrane protein</fullName>
    </submittedName>
</protein>
<name>A0A0L0SHJ9_ALLM3</name>
<evidence type="ECO:0000256" key="1">
    <source>
        <dbReference type="ARBA" id="ARBA00004196"/>
    </source>
</evidence>